<dbReference type="GeneID" id="75912735"/>
<organism evidence="1 2">
    <name type="scientific">Umbelopsis ramanniana AG</name>
    <dbReference type="NCBI Taxonomy" id="1314678"/>
    <lineage>
        <taxon>Eukaryota</taxon>
        <taxon>Fungi</taxon>
        <taxon>Fungi incertae sedis</taxon>
        <taxon>Mucoromycota</taxon>
        <taxon>Mucoromycotina</taxon>
        <taxon>Umbelopsidomycetes</taxon>
        <taxon>Umbelopsidales</taxon>
        <taxon>Umbelopsidaceae</taxon>
        <taxon>Umbelopsis</taxon>
    </lineage>
</organism>
<reference evidence="1" key="2">
    <citation type="journal article" date="2022" name="Proc. Natl. Acad. Sci. U.S.A.">
        <title>Diploid-dominant life cycles characterize the early evolution of Fungi.</title>
        <authorList>
            <person name="Amses K.R."/>
            <person name="Simmons D.R."/>
            <person name="Longcore J.E."/>
            <person name="Mondo S.J."/>
            <person name="Seto K."/>
            <person name="Jeronimo G.H."/>
            <person name="Bonds A.E."/>
            <person name="Quandt C.A."/>
            <person name="Davis W.J."/>
            <person name="Chang Y."/>
            <person name="Federici B.A."/>
            <person name="Kuo A."/>
            <person name="LaButti K."/>
            <person name="Pangilinan J."/>
            <person name="Andreopoulos W."/>
            <person name="Tritt A."/>
            <person name="Riley R."/>
            <person name="Hundley H."/>
            <person name="Johnson J."/>
            <person name="Lipzen A."/>
            <person name="Barry K."/>
            <person name="Lang B.F."/>
            <person name="Cuomo C.A."/>
            <person name="Buchler N.E."/>
            <person name="Grigoriev I.V."/>
            <person name="Spatafora J.W."/>
            <person name="Stajich J.E."/>
            <person name="James T.Y."/>
        </authorList>
    </citation>
    <scope>NUCLEOTIDE SEQUENCE</scope>
    <source>
        <strain evidence="1">AG</strain>
    </source>
</reference>
<keyword evidence="2" id="KW-1185">Reference proteome</keyword>
<evidence type="ECO:0000313" key="1">
    <source>
        <dbReference type="EMBL" id="KAI8581805.1"/>
    </source>
</evidence>
<proteinExistence type="predicted"/>
<reference evidence="1" key="1">
    <citation type="submission" date="2021-06" db="EMBL/GenBank/DDBJ databases">
        <authorList>
            <consortium name="DOE Joint Genome Institute"/>
            <person name="Mondo S.J."/>
            <person name="Amses K.R."/>
            <person name="Simmons D.R."/>
            <person name="Longcore J.E."/>
            <person name="Seto K."/>
            <person name="Alves G.H."/>
            <person name="Bonds A.E."/>
            <person name="Quandt C.A."/>
            <person name="Davis W.J."/>
            <person name="Chang Y."/>
            <person name="Letcher P.M."/>
            <person name="Powell M.J."/>
            <person name="Kuo A."/>
            <person name="Labutti K."/>
            <person name="Pangilinan J."/>
            <person name="Andreopoulos W."/>
            <person name="Tritt A."/>
            <person name="Riley R."/>
            <person name="Hundley H."/>
            <person name="Johnson J."/>
            <person name="Lipzen A."/>
            <person name="Barry K."/>
            <person name="Berbee M.L."/>
            <person name="Buchler N.E."/>
            <person name="Grigoriev I.V."/>
            <person name="Spatafora J.W."/>
            <person name="Stajich J.E."/>
            <person name="James T.Y."/>
        </authorList>
    </citation>
    <scope>NUCLEOTIDE SEQUENCE</scope>
    <source>
        <strain evidence="1">AG</strain>
    </source>
</reference>
<protein>
    <submittedName>
        <fullName evidence="1">Uncharacterized protein</fullName>
    </submittedName>
</protein>
<dbReference type="RefSeq" id="XP_051446809.1">
    <property type="nucleotide sequence ID" value="XM_051587390.1"/>
</dbReference>
<evidence type="ECO:0000313" key="2">
    <source>
        <dbReference type="Proteomes" id="UP001206595"/>
    </source>
</evidence>
<accession>A0AAD5HEW3</accession>
<comment type="caution">
    <text evidence="1">The sequence shown here is derived from an EMBL/GenBank/DDBJ whole genome shotgun (WGS) entry which is preliminary data.</text>
</comment>
<gene>
    <name evidence="1" type="ORF">K450DRAFT_231261</name>
</gene>
<dbReference type="EMBL" id="MU620904">
    <property type="protein sequence ID" value="KAI8581805.1"/>
    <property type="molecule type" value="Genomic_DNA"/>
</dbReference>
<dbReference type="AlphaFoldDB" id="A0AAD5HEW3"/>
<dbReference type="Proteomes" id="UP001206595">
    <property type="component" value="Unassembled WGS sequence"/>
</dbReference>
<name>A0AAD5HEW3_UMBRA</name>
<sequence>MPSYNRYKALLMDLNSIFLWVACDSRRTGTYRLKCRSSRKGLFRSKLQLDYV</sequence>